<dbReference type="Pfam" id="PF00149">
    <property type="entry name" value="Metallophos"/>
    <property type="match status" value="1"/>
</dbReference>
<accession>A0A0A7S141</accession>
<dbReference type="NCBIfam" id="NF003743">
    <property type="entry name" value="PRK05340.1"/>
    <property type="match status" value="1"/>
</dbReference>
<dbReference type="KEGG" id="fpp:FPB0191_00733"/>
<dbReference type="NCBIfam" id="TIGR01854">
    <property type="entry name" value="lipid_A_lpxH"/>
    <property type="match status" value="1"/>
</dbReference>
<feature type="binding site" evidence="10">
    <location>
        <position position="196"/>
    </location>
    <ligand>
        <name>Mn(2+)</name>
        <dbReference type="ChEBI" id="CHEBI:29035"/>
        <label>1</label>
    </ligand>
</feature>
<keyword evidence="3 10" id="KW-0997">Cell inner membrane</keyword>
<dbReference type="SUPFAM" id="SSF56300">
    <property type="entry name" value="Metallo-dependent phosphatases"/>
    <property type="match status" value="1"/>
</dbReference>
<keyword evidence="8 10" id="KW-0472">Membrane</keyword>
<evidence type="ECO:0000256" key="9">
    <source>
        <dbReference type="ARBA" id="ARBA00023211"/>
    </source>
</evidence>
<gene>
    <name evidence="10" type="primary">lpxH</name>
    <name evidence="12" type="ORF">FPB0191_00733</name>
</gene>
<feature type="binding site" evidence="10">
    <location>
        <position position="40"/>
    </location>
    <ligand>
        <name>Mn(2+)</name>
        <dbReference type="ChEBI" id="CHEBI:29035"/>
        <label>2</label>
    </ligand>
</feature>
<evidence type="ECO:0000256" key="10">
    <source>
        <dbReference type="HAMAP-Rule" id="MF_00575"/>
    </source>
</evidence>
<dbReference type="PANTHER" id="PTHR34990:SF1">
    <property type="entry name" value="UDP-2,3-DIACYLGLUCOSAMINE HYDROLASE"/>
    <property type="match status" value="1"/>
</dbReference>
<comment type="function">
    <text evidence="10">Hydrolyzes the pyrophosphate bond of UDP-2,3-diacylglucosamine to yield 2,3-diacylglucosamine 1-phosphate (lipid X) and UMP by catalyzing the attack of water at the alpha-P atom. Involved in the biosynthesis of lipid A, a phosphorylated glycolipid that anchors the lipopolysaccharide to the outer membrane of the cell.</text>
</comment>
<evidence type="ECO:0000256" key="6">
    <source>
        <dbReference type="ARBA" id="ARBA00022801"/>
    </source>
</evidence>
<dbReference type="GO" id="GO:0030145">
    <property type="term" value="F:manganese ion binding"/>
    <property type="evidence" value="ECO:0007669"/>
    <property type="project" value="UniProtKB-UniRule"/>
</dbReference>
<dbReference type="OrthoDB" id="9783283at2"/>
<sequence length="257" mass="30040">MQRFFIADIHLNDNEPVITTGFLAFIEKLPESCELYILGDLFDYWIGDDEYSSLHQKIAGALSDLSRRGINVFFIHGNRDFLIGQHFAEQCQMQILPELSLIDKKSSPLLVLHGDLLCTDDKSYQKFRRKMHNHWLQRLFLMLPMMIRRKIANKLRGESQQYNSRKSEKIMDVNQQAVSTMMQQFQAHTMIHGHTHKPAIHSFKINNIEVKRMVLGAWHDGINFIFQDSQGRFQLYLLSLNINELITTFDQSILNKA</sequence>
<dbReference type="GO" id="GO:0008758">
    <property type="term" value="F:UDP-2,3-diacylglucosamine hydrolase activity"/>
    <property type="evidence" value="ECO:0007669"/>
    <property type="project" value="UniProtKB-UniRule"/>
</dbReference>
<dbReference type="RefSeq" id="WP_082018225.1">
    <property type="nucleotide sequence ID" value="NZ_CP009056.1"/>
</dbReference>
<comment type="subcellular location">
    <subcellularLocation>
        <location evidence="10">Cell inner membrane</location>
        <topology evidence="10">Peripheral membrane protein</topology>
        <orientation evidence="10">Cytoplasmic side</orientation>
    </subcellularLocation>
</comment>
<dbReference type="EC" id="3.6.1.54" evidence="10"/>
<keyword evidence="13" id="KW-1185">Reference proteome</keyword>
<dbReference type="GO" id="GO:0009245">
    <property type="term" value="P:lipid A biosynthetic process"/>
    <property type="evidence" value="ECO:0007669"/>
    <property type="project" value="UniProtKB-UniRule"/>
</dbReference>
<feature type="binding site" evidence="10">
    <location>
        <position position="121"/>
    </location>
    <ligand>
        <name>substrate</name>
    </ligand>
</feature>
<dbReference type="InterPro" id="IPR010138">
    <property type="entry name" value="UDP-diacylglucosamine_Hdrlase"/>
</dbReference>
<dbReference type="HAMAP" id="MF_00575">
    <property type="entry name" value="LpxH"/>
    <property type="match status" value="1"/>
</dbReference>
<feature type="binding site" evidence="10">
    <location>
        <position position="10"/>
    </location>
    <ligand>
        <name>Mn(2+)</name>
        <dbReference type="ChEBI" id="CHEBI:29035"/>
        <label>1</label>
    </ligand>
</feature>
<keyword evidence="9 10" id="KW-0464">Manganese</keyword>
<dbReference type="EMBL" id="CP009056">
    <property type="protein sequence ID" value="AJA44562.1"/>
    <property type="molecule type" value="Genomic_DNA"/>
</dbReference>
<dbReference type="InterPro" id="IPR004843">
    <property type="entry name" value="Calcineurin-like_PHP"/>
</dbReference>
<evidence type="ECO:0000256" key="8">
    <source>
        <dbReference type="ARBA" id="ARBA00023136"/>
    </source>
</evidence>
<protein>
    <recommendedName>
        <fullName evidence="10">UDP-2,3-diacylglucosamine hydrolase</fullName>
        <ecNumber evidence="10">3.6.1.54</ecNumber>
    </recommendedName>
    <alternativeName>
        <fullName evidence="10">UDP-2,3-diacylglucosamine diphosphatase</fullName>
    </alternativeName>
</protein>
<comment type="catalytic activity">
    <reaction evidence="10">
        <text>UDP-2-N,3-O-bis[(3R)-3-hydroxytetradecanoyl]-alpha-D-glucosamine + H2O = 2-N,3-O-bis[(3R)-3-hydroxytetradecanoyl]-alpha-D-glucosaminyl 1-phosphate + UMP + 2 H(+)</text>
        <dbReference type="Rhea" id="RHEA:25213"/>
        <dbReference type="ChEBI" id="CHEBI:15377"/>
        <dbReference type="ChEBI" id="CHEBI:15378"/>
        <dbReference type="ChEBI" id="CHEBI:57865"/>
        <dbReference type="ChEBI" id="CHEBI:57957"/>
        <dbReference type="ChEBI" id="CHEBI:78847"/>
        <dbReference type="EC" id="3.6.1.54"/>
    </reaction>
</comment>
<evidence type="ECO:0000256" key="7">
    <source>
        <dbReference type="ARBA" id="ARBA00023098"/>
    </source>
</evidence>
<keyword evidence="5 10" id="KW-0479">Metal-binding</keyword>
<feature type="binding site" evidence="10">
    <location>
        <position position="194"/>
    </location>
    <ligand>
        <name>substrate</name>
    </ligand>
</feature>
<name>A0A0A7S141_FRIPE</name>
<keyword evidence="7 10" id="KW-0443">Lipid metabolism</keyword>
<dbReference type="STRING" id="1267021.FPB0191_00733"/>
<evidence type="ECO:0000259" key="11">
    <source>
        <dbReference type="Pfam" id="PF00149"/>
    </source>
</evidence>
<keyword evidence="4 10" id="KW-0441">Lipid A biosynthesis</keyword>
<evidence type="ECO:0000313" key="13">
    <source>
        <dbReference type="Proteomes" id="UP000030901"/>
    </source>
</evidence>
<feature type="binding site" evidence="10">
    <location>
        <position position="78"/>
    </location>
    <ligand>
        <name>Mn(2+)</name>
        <dbReference type="ChEBI" id="CHEBI:29035"/>
        <label>2</label>
    </ligand>
</feature>
<feature type="domain" description="Calcineurin-like phosphoesterase" evidence="11">
    <location>
        <begin position="5"/>
        <end position="198"/>
    </location>
</feature>
<feature type="binding site" evidence="10">
    <location>
        <position position="194"/>
    </location>
    <ligand>
        <name>Mn(2+)</name>
        <dbReference type="ChEBI" id="CHEBI:29035"/>
        <label>2</label>
    </ligand>
</feature>
<keyword evidence="6 10" id="KW-0378">Hydrolase</keyword>
<evidence type="ECO:0000256" key="1">
    <source>
        <dbReference type="ARBA" id="ARBA00022475"/>
    </source>
</evidence>
<evidence type="ECO:0000256" key="5">
    <source>
        <dbReference type="ARBA" id="ARBA00022723"/>
    </source>
</evidence>
<dbReference type="AlphaFoldDB" id="A0A0A7S141"/>
<dbReference type="HOGENOM" id="CLU_074586_0_0_6"/>
<dbReference type="PANTHER" id="PTHR34990">
    <property type="entry name" value="UDP-2,3-DIACYLGLUCOSAMINE HYDROLASE-RELATED"/>
    <property type="match status" value="1"/>
</dbReference>
<comment type="similarity">
    <text evidence="10">Belongs to the LpxH family.</text>
</comment>
<dbReference type="InterPro" id="IPR043461">
    <property type="entry name" value="LpxH-like"/>
</dbReference>
<feature type="binding site" evidence="10">
    <location>
        <position position="40"/>
    </location>
    <ligand>
        <name>Mn(2+)</name>
        <dbReference type="ChEBI" id="CHEBI:29035"/>
        <label>1</label>
    </ligand>
</feature>
<comment type="cofactor">
    <cofactor evidence="10">
        <name>Mn(2+)</name>
        <dbReference type="ChEBI" id="CHEBI:29035"/>
    </cofactor>
    <text evidence="10">Binds 2 Mn(2+) ions per subunit in a binuclear metal center.</text>
</comment>
<dbReference type="CDD" id="cd07398">
    <property type="entry name" value="MPP_YbbF-LpxH"/>
    <property type="match status" value="1"/>
</dbReference>
<feature type="binding site" evidence="10">
    <location>
        <begin position="78"/>
        <end position="79"/>
    </location>
    <ligand>
        <name>substrate</name>
    </ligand>
</feature>
<keyword evidence="1 10" id="KW-1003">Cell membrane</keyword>
<dbReference type="UniPathway" id="UPA00359">
    <property type="reaction ID" value="UER00480"/>
</dbReference>
<reference evidence="12 13" key="1">
    <citation type="journal article" date="2014" name="Appl. Environ. Microbiol.">
        <title>Gut symbionts from distinct hosts exhibit genotoxic activity via divergent colibactin biosynthetic pathways.</title>
        <authorList>
            <person name="Engel P."/>
            <person name="Vizcaino M.I."/>
            <person name="Crawford J.M."/>
        </authorList>
    </citation>
    <scope>NUCLEOTIDE SEQUENCE [LARGE SCALE GENOMIC DNA]</scope>
    <source>
        <strain evidence="12 13">PEB0191</strain>
    </source>
</reference>
<comment type="pathway">
    <text evidence="10">Glycolipid biosynthesis; lipid IV(A) biosynthesis; lipid IV(A) from (3R)-3-hydroxytetradecanoyl-[acyl-carrier-protein] and UDP-N-acetyl-alpha-D-glucosamine: step 4/6.</text>
</comment>
<proteinExistence type="inferred from homology"/>
<feature type="binding site" evidence="10">
    <location>
        <position position="113"/>
    </location>
    <ligand>
        <name>Mn(2+)</name>
        <dbReference type="ChEBI" id="CHEBI:29035"/>
        <label>2</label>
    </ligand>
</feature>
<keyword evidence="2 10" id="KW-0444">Lipid biosynthesis</keyword>
<dbReference type="GO" id="GO:0019897">
    <property type="term" value="C:extrinsic component of plasma membrane"/>
    <property type="evidence" value="ECO:0007669"/>
    <property type="project" value="UniProtKB-UniRule"/>
</dbReference>
<feature type="binding site" evidence="10">
    <location>
        <position position="8"/>
    </location>
    <ligand>
        <name>Mn(2+)</name>
        <dbReference type="ChEBI" id="CHEBI:29035"/>
        <label>1</label>
    </ligand>
</feature>
<evidence type="ECO:0000256" key="4">
    <source>
        <dbReference type="ARBA" id="ARBA00022556"/>
    </source>
</evidence>
<dbReference type="Gene3D" id="3.60.21.10">
    <property type="match status" value="1"/>
</dbReference>
<feature type="binding site" evidence="10">
    <location>
        <position position="163"/>
    </location>
    <ligand>
        <name>substrate</name>
    </ligand>
</feature>
<feature type="binding site" evidence="10">
    <location>
        <position position="159"/>
    </location>
    <ligand>
        <name>substrate</name>
    </ligand>
</feature>
<evidence type="ECO:0000256" key="2">
    <source>
        <dbReference type="ARBA" id="ARBA00022516"/>
    </source>
</evidence>
<organism evidence="12 13">
    <name type="scientific">Frischella perrara</name>
    <dbReference type="NCBI Taxonomy" id="1267021"/>
    <lineage>
        <taxon>Bacteria</taxon>
        <taxon>Pseudomonadati</taxon>
        <taxon>Pseudomonadota</taxon>
        <taxon>Gammaproteobacteria</taxon>
        <taxon>Orbales</taxon>
        <taxon>Orbaceae</taxon>
        <taxon>Frischella</taxon>
    </lineage>
</organism>
<dbReference type="Proteomes" id="UP000030901">
    <property type="component" value="Chromosome"/>
</dbReference>
<dbReference type="InterPro" id="IPR029052">
    <property type="entry name" value="Metallo-depent_PP-like"/>
</dbReference>
<dbReference type="GO" id="GO:0005737">
    <property type="term" value="C:cytoplasm"/>
    <property type="evidence" value="ECO:0007669"/>
    <property type="project" value="InterPro"/>
</dbReference>
<evidence type="ECO:0000256" key="3">
    <source>
        <dbReference type="ARBA" id="ARBA00022519"/>
    </source>
</evidence>
<feature type="binding site" evidence="10">
    <location>
        <position position="166"/>
    </location>
    <ligand>
        <name>substrate</name>
    </ligand>
</feature>
<evidence type="ECO:0000313" key="12">
    <source>
        <dbReference type="EMBL" id="AJA44562.1"/>
    </source>
</evidence>